<evidence type="ECO:0000256" key="2">
    <source>
        <dbReference type="ARBA" id="ARBA00022603"/>
    </source>
</evidence>
<dbReference type="GO" id="GO:0044027">
    <property type="term" value="P:negative regulation of gene expression via chromosomal CpG island methylation"/>
    <property type="evidence" value="ECO:0007669"/>
    <property type="project" value="TreeGrafter"/>
</dbReference>
<keyword evidence="3 7" id="KW-0808">Transferase</keyword>
<evidence type="ECO:0000256" key="5">
    <source>
        <dbReference type="ARBA" id="ARBA00022747"/>
    </source>
</evidence>
<dbReference type="EC" id="2.1.1.37" evidence="1"/>
<dbReference type="PANTHER" id="PTHR10629:SF52">
    <property type="entry name" value="DNA (CYTOSINE-5)-METHYLTRANSFERASE 1"/>
    <property type="match status" value="1"/>
</dbReference>
<keyword evidence="5" id="KW-0680">Restriction system</keyword>
<comment type="similarity">
    <text evidence="7">Belongs to the class I-like SAM-binding methyltransferase superfamily. C5-methyltransferase family.</text>
</comment>
<reference evidence="8 9" key="1">
    <citation type="submission" date="2016-11" db="EMBL/GenBank/DDBJ databases">
        <authorList>
            <person name="Jaros S."/>
            <person name="Januszkiewicz K."/>
            <person name="Wedrychowicz H."/>
        </authorList>
    </citation>
    <scope>NUCLEOTIDE SEQUENCE [LARGE SCALE GENOMIC DNA]</scope>
    <source>
        <strain evidence="8 9">CGMCC 1.12213</strain>
    </source>
</reference>
<sequence>MFLDNAKKNRTNLRIDLHMTKLTVIDFFCGAGGFSEGFKQQDYQIVAGFDHWKPAVETYNHNFGLNCSPKNILDFENSIEEIEKIPDTDIILGSPPCVSFSSSNKSGKADKSLGVKLTETFLRIVAVKKHKPNSTLKAWFMENVVNSKRYLQTEYTFKDLGLTNWANSHKISPNKIAINLYQNTTIVNSADYGSIQARKRVVSGEIIKKKKLIIPKKTHKSSKDKGSLPIYRSIREIKENFPNPFEQKSTKQISDINYNISIPKNEITDHFYDTGIYEVEWKFSKFWKQNHPYMGRMSFPENNNNPSRTITATKIANSRESIIYKSEIRRKGNGEYRLPTVREAALIMGFPITYQFLGSENTKWRLVGNAVCCPVSRALAKTVIETLKLDKPKELVVGTIPNLEGVKNLNNYKRKKFDKPPVKKKGARFRRHPIKDGNLTVTLSNYDIDQNSKTKNKWFTSIQYGSGEGFPIQKVKDGYFEEIEELITKFKSGKKFLNIINNGFTEKIGTKNQLQEMYEKQVSINNLEQPTELVDQIQEILDKVKCPDILFEQNGTVVFTEKNKVPLKQLFSLYAINKISSIANQKYT</sequence>
<dbReference type="Gene3D" id="3.40.50.150">
    <property type="entry name" value="Vaccinia Virus protein VP39"/>
    <property type="match status" value="1"/>
</dbReference>
<comment type="catalytic activity">
    <reaction evidence="6">
        <text>a 2'-deoxycytidine in DNA + S-adenosyl-L-methionine = a 5-methyl-2'-deoxycytidine in DNA + S-adenosyl-L-homocysteine + H(+)</text>
        <dbReference type="Rhea" id="RHEA:13681"/>
        <dbReference type="Rhea" id="RHEA-COMP:11369"/>
        <dbReference type="Rhea" id="RHEA-COMP:11370"/>
        <dbReference type="ChEBI" id="CHEBI:15378"/>
        <dbReference type="ChEBI" id="CHEBI:57856"/>
        <dbReference type="ChEBI" id="CHEBI:59789"/>
        <dbReference type="ChEBI" id="CHEBI:85452"/>
        <dbReference type="ChEBI" id="CHEBI:85454"/>
        <dbReference type="EC" id="2.1.1.37"/>
    </reaction>
</comment>
<accession>A0A1M6C8W5</accession>
<dbReference type="Gene3D" id="3.90.120.10">
    <property type="entry name" value="DNA Methylase, subunit A, domain 2"/>
    <property type="match status" value="1"/>
</dbReference>
<dbReference type="eggNOG" id="COG0270">
    <property type="taxonomic scope" value="Bacteria"/>
</dbReference>
<keyword evidence="4 7" id="KW-0949">S-adenosyl-L-methionine</keyword>
<evidence type="ECO:0000256" key="3">
    <source>
        <dbReference type="ARBA" id="ARBA00022679"/>
    </source>
</evidence>
<dbReference type="Pfam" id="PF00145">
    <property type="entry name" value="DNA_methylase"/>
    <property type="match status" value="1"/>
</dbReference>
<evidence type="ECO:0000256" key="7">
    <source>
        <dbReference type="PROSITE-ProRule" id="PRU01016"/>
    </source>
</evidence>
<dbReference type="EMBL" id="FQYK01000002">
    <property type="protein sequence ID" value="SHI57472.1"/>
    <property type="molecule type" value="Genomic_DNA"/>
</dbReference>
<evidence type="ECO:0000313" key="9">
    <source>
        <dbReference type="Proteomes" id="UP000184396"/>
    </source>
</evidence>
<dbReference type="InterPro" id="IPR001525">
    <property type="entry name" value="C5_MeTfrase"/>
</dbReference>
<dbReference type="PANTHER" id="PTHR10629">
    <property type="entry name" value="CYTOSINE-SPECIFIC METHYLTRANSFERASE"/>
    <property type="match status" value="1"/>
</dbReference>
<gene>
    <name evidence="8" type="ORF">SAMN05216261_1134</name>
</gene>
<evidence type="ECO:0000256" key="6">
    <source>
        <dbReference type="ARBA" id="ARBA00047422"/>
    </source>
</evidence>
<dbReference type="InterPro" id="IPR050390">
    <property type="entry name" value="C5-Methyltransferase"/>
</dbReference>
<dbReference type="STRING" id="1178825.SAMN05216261_1134"/>
<dbReference type="GO" id="GO:0032259">
    <property type="term" value="P:methylation"/>
    <property type="evidence" value="ECO:0007669"/>
    <property type="project" value="UniProtKB-KW"/>
</dbReference>
<dbReference type="GO" id="GO:0003677">
    <property type="term" value="F:DNA binding"/>
    <property type="evidence" value="ECO:0007669"/>
    <property type="project" value="TreeGrafter"/>
</dbReference>
<protein>
    <recommendedName>
        <fullName evidence="1">DNA (cytosine-5-)-methyltransferase</fullName>
        <ecNumber evidence="1">2.1.1.37</ecNumber>
    </recommendedName>
</protein>
<dbReference type="InterPro" id="IPR018117">
    <property type="entry name" value="C5_DNA_meth_AS"/>
</dbReference>
<dbReference type="PROSITE" id="PS00094">
    <property type="entry name" value="C5_MTASE_1"/>
    <property type="match status" value="1"/>
</dbReference>
<organism evidence="8 9">
    <name type="scientific">Algibacter luteus</name>
    <dbReference type="NCBI Taxonomy" id="1178825"/>
    <lineage>
        <taxon>Bacteria</taxon>
        <taxon>Pseudomonadati</taxon>
        <taxon>Bacteroidota</taxon>
        <taxon>Flavobacteriia</taxon>
        <taxon>Flavobacteriales</taxon>
        <taxon>Flavobacteriaceae</taxon>
        <taxon>Algibacter</taxon>
    </lineage>
</organism>
<dbReference type="InterPro" id="IPR029063">
    <property type="entry name" value="SAM-dependent_MTases_sf"/>
</dbReference>
<evidence type="ECO:0000256" key="4">
    <source>
        <dbReference type="ARBA" id="ARBA00022691"/>
    </source>
</evidence>
<dbReference type="GO" id="GO:0003886">
    <property type="term" value="F:DNA (cytosine-5-)-methyltransferase activity"/>
    <property type="evidence" value="ECO:0007669"/>
    <property type="project" value="UniProtKB-EC"/>
</dbReference>
<dbReference type="AlphaFoldDB" id="A0A1M6C8W5"/>
<proteinExistence type="inferred from homology"/>
<feature type="active site" evidence="7">
    <location>
        <position position="97"/>
    </location>
</feature>
<keyword evidence="2 7" id="KW-0489">Methyltransferase</keyword>
<evidence type="ECO:0000313" key="8">
    <source>
        <dbReference type="EMBL" id="SHI57472.1"/>
    </source>
</evidence>
<dbReference type="SUPFAM" id="SSF53335">
    <property type="entry name" value="S-adenosyl-L-methionine-dependent methyltransferases"/>
    <property type="match status" value="1"/>
</dbReference>
<dbReference type="PROSITE" id="PS51679">
    <property type="entry name" value="SAM_MT_C5"/>
    <property type="match status" value="1"/>
</dbReference>
<dbReference type="GO" id="GO:0009307">
    <property type="term" value="P:DNA restriction-modification system"/>
    <property type="evidence" value="ECO:0007669"/>
    <property type="project" value="UniProtKB-KW"/>
</dbReference>
<keyword evidence="9" id="KW-1185">Reference proteome</keyword>
<evidence type="ECO:0000256" key="1">
    <source>
        <dbReference type="ARBA" id="ARBA00011975"/>
    </source>
</evidence>
<dbReference type="NCBIfam" id="TIGR00675">
    <property type="entry name" value="dcm"/>
    <property type="match status" value="1"/>
</dbReference>
<dbReference type="Proteomes" id="UP000184396">
    <property type="component" value="Unassembled WGS sequence"/>
</dbReference>
<name>A0A1M6C8W5_9FLAO</name>